<evidence type="ECO:0000256" key="8">
    <source>
        <dbReference type="PROSITE-ProRule" id="PRU00175"/>
    </source>
</evidence>
<dbReference type="Gene3D" id="3.30.40.10">
    <property type="entry name" value="Zinc/RING finger domain, C3HC4 (zinc finger)"/>
    <property type="match status" value="1"/>
</dbReference>
<keyword evidence="6" id="KW-0833">Ubl conjugation pathway</keyword>
<organism evidence="11 12">
    <name type="scientific">Cronartium quercuum f. sp. fusiforme G11</name>
    <dbReference type="NCBI Taxonomy" id="708437"/>
    <lineage>
        <taxon>Eukaryota</taxon>
        <taxon>Fungi</taxon>
        <taxon>Dikarya</taxon>
        <taxon>Basidiomycota</taxon>
        <taxon>Pucciniomycotina</taxon>
        <taxon>Pucciniomycetes</taxon>
        <taxon>Pucciniales</taxon>
        <taxon>Coleosporiaceae</taxon>
        <taxon>Cronartium</taxon>
    </lineage>
</organism>
<dbReference type="GO" id="GO:0008270">
    <property type="term" value="F:zinc ion binding"/>
    <property type="evidence" value="ECO:0007669"/>
    <property type="project" value="UniProtKB-KW"/>
</dbReference>
<accession>A0A9P6T977</accession>
<dbReference type="CDD" id="cd16454">
    <property type="entry name" value="RING-H2_PA-TM-RING"/>
    <property type="match status" value="1"/>
</dbReference>
<dbReference type="GO" id="GO:0005634">
    <property type="term" value="C:nucleus"/>
    <property type="evidence" value="ECO:0007669"/>
    <property type="project" value="TreeGrafter"/>
</dbReference>
<sequence>MGQAAQPHNPAPTTTAATQPEAADDDRIPNVADDFTQVRWTDDGDHLHNPTPPPPLPRGGGVNVEEGHPLRELISLLSSLVPPNNDGFIIGGGTGGARFEFGAGAGGQFGDYVFSDTGLQDVMDQLMNMAGVAGTGHQPVPASEAKIKSLRRFKVDPKTLDGEPGECAICKEEYVAEEECMQLPCKHVFHAQDCITPWLKRNGTCPVCRFSLVNDPSDDPEDVPLEPQANGSGSGRSMADLAAEAAERRYRDQHEEPALDVD</sequence>
<evidence type="ECO:0000256" key="2">
    <source>
        <dbReference type="ARBA" id="ARBA00012483"/>
    </source>
</evidence>
<dbReference type="Proteomes" id="UP000886653">
    <property type="component" value="Unassembled WGS sequence"/>
</dbReference>
<dbReference type="FunFam" id="3.30.40.10:FF:000127">
    <property type="entry name" value="E3 ubiquitin-protein ligase RNF181"/>
    <property type="match status" value="1"/>
</dbReference>
<dbReference type="PANTHER" id="PTHR45931:SF3">
    <property type="entry name" value="RING ZINC FINGER-CONTAINING PROTEIN"/>
    <property type="match status" value="1"/>
</dbReference>
<evidence type="ECO:0000256" key="6">
    <source>
        <dbReference type="ARBA" id="ARBA00022786"/>
    </source>
</evidence>
<evidence type="ECO:0000256" key="1">
    <source>
        <dbReference type="ARBA" id="ARBA00000900"/>
    </source>
</evidence>
<comment type="catalytic activity">
    <reaction evidence="1">
        <text>S-ubiquitinyl-[E2 ubiquitin-conjugating enzyme]-L-cysteine + [acceptor protein]-L-lysine = [E2 ubiquitin-conjugating enzyme]-L-cysteine + N(6)-ubiquitinyl-[acceptor protein]-L-lysine.</text>
        <dbReference type="EC" id="2.3.2.27"/>
    </reaction>
</comment>
<dbReference type="InterPro" id="IPR013083">
    <property type="entry name" value="Znf_RING/FYVE/PHD"/>
</dbReference>
<evidence type="ECO:0000256" key="9">
    <source>
        <dbReference type="SAM" id="MobiDB-lite"/>
    </source>
</evidence>
<evidence type="ECO:0000256" key="3">
    <source>
        <dbReference type="ARBA" id="ARBA00022679"/>
    </source>
</evidence>
<feature type="compositionally biased region" description="Low complexity" evidence="9">
    <location>
        <begin position="1"/>
        <end position="21"/>
    </location>
</feature>
<keyword evidence="5 8" id="KW-0863">Zinc-finger</keyword>
<dbReference type="InterPro" id="IPR001841">
    <property type="entry name" value="Znf_RING"/>
</dbReference>
<protein>
    <recommendedName>
        <fullName evidence="2">RING-type E3 ubiquitin transferase</fullName>
        <ecNumber evidence="2">2.3.2.27</ecNumber>
    </recommendedName>
</protein>
<dbReference type="GO" id="GO:0016567">
    <property type="term" value="P:protein ubiquitination"/>
    <property type="evidence" value="ECO:0007669"/>
    <property type="project" value="UniProtKB-ARBA"/>
</dbReference>
<dbReference type="GO" id="GO:0006511">
    <property type="term" value="P:ubiquitin-dependent protein catabolic process"/>
    <property type="evidence" value="ECO:0007669"/>
    <property type="project" value="TreeGrafter"/>
</dbReference>
<gene>
    <name evidence="11" type="ORF">CROQUDRAFT_661424</name>
</gene>
<keyword evidence="3" id="KW-0808">Transferase</keyword>
<dbReference type="PANTHER" id="PTHR45931">
    <property type="entry name" value="SI:CH211-59O9.10"/>
    <property type="match status" value="1"/>
</dbReference>
<reference evidence="11" key="1">
    <citation type="submission" date="2013-11" db="EMBL/GenBank/DDBJ databases">
        <title>Genome sequence of the fusiform rust pathogen reveals effectors for host alternation and coevolution with pine.</title>
        <authorList>
            <consortium name="DOE Joint Genome Institute"/>
            <person name="Smith K."/>
            <person name="Pendleton A."/>
            <person name="Kubisiak T."/>
            <person name="Anderson C."/>
            <person name="Salamov A."/>
            <person name="Aerts A."/>
            <person name="Riley R."/>
            <person name="Clum A."/>
            <person name="Lindquist E."/>
            <person name="Ence D."/>
            <person name="Campbell M."/>
            <person name="Kronenberg Z."/>
            <person name="Feau N."/>
            <person name="Dhillon B."/>
            <person name="Hamelin R."/>
            <person name="Burleigh J."/>
            <person name="Smith J."/>
            <person name="Yandell M."/>
            <person name="Nelson C."/>
            <person name="Grigoriev I."/>
            <person name="Davis J."/>
        </authorList>
    </citation>
    <scope>NUCLEOTIDE SEQUENCE</scope>
    <source>
        <strain evidence="11">G11</strain>
    </source>
</reference>
<dbReference type="PROSITE" id="PS50089">
    <property type="entry name" value="ZF_RING_2"/>
    <property type="match status" value="1"/>
</dbReference>
<comment type="caution">
    <text evidence="11">The sequence shown here is derived from an EMBL/GenBank/DDBJ whole genome shotgun (WGS) entry which is preliminary data.</text>
</comment>
<feature type="domain" description="RING-type" evidence="10">
    <location>
        <begin position="167"/>
        <end position="209"/>
    </location>
</feature>
<dbReference type="SUPFAM" id="SSF57850">
    <property type="entry name" value="RING/U-box"/>
    <property type="match status" value="1"/>
</dbReference>
<dbReference type="InterPro" id="IPR051834">
    <property type="entry name" value="RING_finger_E3_ligase"/>
</dbReference>
<evidence type="ECO:0000313" key="12">
    <source>
        <dbReference type="Proteomes" id="UP000886653"/>
    </source>
</evidence>
<feature type="region of interest" description="Disordered" evidence="9">
    <location>
        <begin position="1"/>
        <end position="65"/>
    </location>
</feature>
<proteinExistence type="predicted"/>
<dbReference type="EMBL" id="MU167323">
    <property type="protein sequence ID" value="KAG0143274.1"/>
    <property type="molecule type" value="Genomic_DNA"/>
</dbReference>
<keyword evidence="4" id="KW-0479">Metal-binding</keyword>
<keyword evidence="12" id="KW-1185">Reference proteome</keyword>
<dbReference type="Pfam" id="PF13639">
    <property type="entry name" value="zf-RING_2"/>
    <property type="match status" value="1"/>
</dbReference>
<name>A0A9P6T977_9BASI</name>
<evidence type="ECO:0000256" key="7">
    <source>
        <dbReference type="ARBA" id="ARBA00022833"/>
    </source>
</evidence>
<evidence type="ECO:0000256" key="4">
    <source>
        <dbReference type="ARBA" id="ARBA00022723"/>
    </source>
</evidence>
<evidence type="ECO:0000256" key="5">
    <source>
        <dbReference type="ARBA" id="ARBA00022771"/>
    </source>
</evidence>
<evidence type="ECO:0000313" key="11">
    <source>
        <dbReference type="EMBL" id="KAG0143274.1"/>
    </source>
</evidence>
<feature type="region of interest" description="Disordered" evidence="9">
    <location>
        <begin position="216"/>
        <end position="262"/>
    </location>
</feature>
<keyword evidence="7" id="KW-0862">Zinc</keyword>
<dbReference type="SMART" id="SM00184">
    <property type="entry name" value="RING"/>
    <property type="match status" value="1"/>
</dbReference>
<dbReference type="EC" id="2.3.2.27" evidence="2"/>
<dbReference type="OrthoDB" id="8062037at2759"/>
<feature type="compositionally biased region" description="Basic and acidic residues" evidence="9">
    <location>
        <begin position="245"/>
        <end position="262"/>
    </location>
</feature>
<evidence type="ECO:0000259" key="10">
    <source>
        <dbReference type="PROSITE" id="PS50089"/>
    </source>
</evidence>
<dbReference type="GO" id="GO:0061630">
    <property type="term" value="F:ubiquitin protein ligase activity"/>
    <property type="evidence" value="ECO:0007669"/>
    <property type="project" value="UniProtKB-EC"/>
</dbReference>
<dbReference type="AlphaFoldDB" id="A0A9P6T977"/>